<dbReference type="GO" id="GO:0016887">
    <property type="term" value="F:ATP hydrolysis activity"/>
    <property type="evidence" value="ECO:0007669"/>
    <property type="project" value="TreeGrafter"/>
</dbReference>
<feature type="non-terminal residue" evidence="4">
    <location>
        <position position="73"/>
    </location>
</feature>
<evidence type="ECO:0000259" key="3">
    <source>
        <dbReference type="Pfam" id="PF01656"/>
    </source>
</evidence>
<evidence type="ECO:0000256" key="1">
    <source>
        <dbReference type="ARBA" id="ARBA00022741"/>
    </source>
</evidence>
<dbReference type="InterPro" id="IPR027417">
    <property type="entry name" value="P-loop_NTPase"/>
</dbReference>
<sequence>MKIAVTGKGGTGKTTLSAGLATLLVSEGKKVFAIDADPDANLALTLGHPNPRSIKPLIELKELIEERTGAKIG</sequence>
<dbReference type="PANTHER" id="PTHR43384">
    <property type="entry name" value="SEPTUM SITE-DETERMINING PROTEIN MIND HOMOLOG, CHLOROPLASTIC-RELATED"/>
    <property type="match status" value="1"/>
</dbReference>
<dbReference type="AlphaFoldDB" id="A0A523QMV5"/>
<dbReference type="GO" id="GO:0005524">
    <property type="term" value="F:ATP binding"/>
    <property type="evidence" value="ECO:0007669"/>
    <property type="project" value="UniProtKB-KW"/>
</dbReference>
<evidence type="ECO:0000256" key="2">
    <source>
        <dbReference type="ARBA" id="ARBA00022840"/>
    </source>
</evidence>
<keyword evidence="1" id="KW-0547">Nucleotide-binding</keyword>
<keyword evidence="2" id="KW-0067">ATP-binding</keyword>
<dbReference type="InterPro" id="IPR002586">
    <property type="entry name" value="CobQ/CobB/MinD/ParA_Nub-bd_dom"/>
</dbReference>
<dbReference type="PANTHER" id="PTHR43384:SF6">
    <property type="entry name" value="SEPTUM SITE-DETERMINING PROTEIN MIND HOMOLOG, CHLOROPLASTIC"/>
    <property type="match status" value="1"/>
</dbReference>
<reference evidence="4 5" key="1">
    <citation type="submission" date="2019-03" db="EMBL/GenBank/DDBJ databases">
        <title>Metabolic potential of uncultured bacteria and archaea associated with petroleum seepage in deep-sea sediments.</title>
        <authorList>
            <person name="Dong X."/>
            <person name="Hubert C."/>
        </authorList>
    </citation>
    <scope>NUCLEOTIDE SEQUENCE [LARGE SCALE GENOMIC DNA]</scope>
    <source>
        <strain evidence="4">E44_bin92</strain>
    </source>
</reference>
<name>A0A523QMV5_UNCAE</name>
<proteinExistence type="predicted"/>
<accession>A0A523QMV5</accession>
<dbReference type="Pfam" id="PF01656">
    <property type="entry name" value="CbiA"/>
    <property type="match status" value="1"/>
</dbReference>
<feature type="domain" description="CobQ/CobB/MinD/ParA nucleotide binding" evidence="3">
    <location>
        <begin position="4"/>
        <end position="45"/>
    </location>
</feature>
<organism evidence="4 5">
    <name type="scientific">Aerophobetes bacterium</name>
    <dbReference type="NCBI Taxonomy" id="2030807"/>
    <lineage>
        <taxon>Bacteria</taxon>
        <taxon>Candidatus Aerophobota</taxon>
    </lineage>
</organism>
<dbReference type="GO" id="GO:0009898">
    <property type="term" value="C:cytoplasmic side of plasma membrane"/>
    <property type="evidence" value="ECO:0007669"/>
    <property type="project" value="TreeGrafter"/>
</dbReference>
<dbReference type="GO" id="GO:0005829">
    <property type="term" value="C:cytosol"/>
    <property type="evidence" value="ECO:0007669"/>
    <property type="project" value="TreeGrafter"/>
</dbReference>
<dbReference type="Proteomes" id="UP000320781">
    <property type="component" value="Unassembled WGS sequence"/>
</dbReference>
<dbReference type="InterPro" id="IPR050625">
    <property type="entry name" value="ParA/MinD_ATPase"/>
</dbReference>
<evidence type="ECO:0000313" key="5">
    <source>
        <dbReference type="Proteomes" id="UP000320781"/>
    </source>
</evidence>
<dbReference type="Gene3D" id="3.40.50.300">
    <property type="entry name" value="P-loop containing nucleotide triphosphate hydrolases"/>
    <property type="match status" value="1"/>
</dbReference>
<gene>
    <name evidence="4" type="ORF">E3J95_00040</name>
</gene>
<dbReference type="EMBL" id="SOKU01000002">
    <property type="protein sequence ID" value="TES87183.1"/>
    <property type="molecule type" value="Genomic_DNA"/>
</dbReference>
<comment type="caution">
    <text evidence="4">The sequence shown here is derived from an EMBL/GenBank/DDBJ whole genome shotgun (WGS) entry which is preliminary data.</text>
</comment>
<dbReference type="GO" id="GO:0051782">
    <property type="term" value="P:negative regulation of cell division"/>
    <property type="evidence" value="ECO:0007669"/>
    <property type="project" value="TreeGrafter"/>
</dbReference>
<protein>
    <submittedName>
        <fullName evidence="4">Carbon monoxide dehydrogenase</fullName>
    </submittedName>
</protein>
<evidence type="ECO:0000313" key="4">
    <source>
        <dbReference type="EMBL" id="TES87183.1"/>
    </source>
</evidence>
<dbReference type="SUPFAM" id="SSF52540">
    <property type="entry name" value="P-loop containing nucleoside triphosphate hydrolases"/>
    <property type="match status" value="1"/>
</dbReference>